<evidence type="ECO:0000313" key="5">
    <source>
        <dbReference type="EMBL" id="MCX7579636.1"/>
    </source>
</evidence>
<reference evidence="5" key="1">
    <citation type="submission" date="2018-08" db="EMBL/GenBank/DDBJ databases">
        <title>Draft genome sequences of Leuconostoc spp. and Weissella spp. with biocontrol potential.</title>
        <authorList>
            <person name="Lo R."/>
            <person name="Ho V.T.T."/>
            <person name="Turner M.S."/>
        </authorList>
    </citation>
    <scope>NUCLEOTIDE SEQUENCE</scope>
    <source>
        <strain evidence="5">156</strain>
    </source>
</reference>
<comment type="caution">
    <text evidence="5">The sequence shown here is derived from an EMBL/GenBank/DDBJ whole genome shotgun (WGS) entry which is preliminary data.</text>
</comment>
<keyword evidence="2 5" id="KW-0645">Protease</keyword>
<evidence type="ECO:0000313" key="6">
    <source>
        <dbReference type="Proteomes" id="UP001080333"/>
    </source>
</evidence>
<feature type="domain" description="Prohead serine protease" evidence="4">
    <location>
        <begin position="14"/>
        <end position="174"/>
    </location>
</feature>
<sequence>MNDKETRTFDIKGLEVRATTSDDFIGQIGGYAVVFNEPSQNLGGFIERVDPNAFDDVDFSDVVALYDHNFANVLGRTSANTLQLETDKKGLRFSLNIPNTTLGKDVYTNIRAGNLQGMSFGFTVDTDDWARGADQTPERVIEKIGALYEVSVVTMPAYQDTTVNVTRALENLKQSEVKAKALAVLTTYE</sequence>
<keyword evidence="1" id="KW-1188">Viral release from host cell</keyword>
<evidence type="ECO:0000259" key="4">
    <source>
        <dbReference type="Pfam" id="PF04586"/>
    </source>
</evidence>
<dbReference type="Pfam" id="PF04586">
    <property type="entry name" value="Peptidase_S78"/>
    <property type="match status" value="1"/>
</dbReference>
<evidence type="ECO:0000256" key="2">
    <source>
        <dbReference type="ARBA" id="ARBA00022670"/>
    </source>
</evidence>
<dbReference type="EMBL" id="QVOQ01000022">
    <property type="protein sequence ID" value="MCX7579636.1"/>
    <property type="molecule type" value="Genomic_DNA"/>
</dbReference>
<organism evidence="5 6">
    <name type="scientific">Leuconostoc falkenbergense</name>
    <dbReference type="NCBI Taxonomy" id="2766470"/>
    <lineage>
        <taxon>Bacteria</taxon>
        <taxon>Bacillati</taxon>
        <taxon>Bacillota</taxon>
        <taxon>Bacilli</taxon>
        <taxon>Lactobacillales</taxon>
        <taxon>Lactobacillaceae</taxon>
        <taxon>Leuconostoc</taxon>
    </lineage>
</organism>
<dbReference type="GO" id="GO:0008233">
    <property type="term" value="F:peptidase activity"/>
    <property type="evidence" value="ECO:0007669"/>
    <property type="project" value="UniProtKB-KW"/>
</dbReference>
<dbReference type="GO" id="GO:0006508">
    <property type="term" value="P:proteolysis"/>
    <property type="evidence" value="ECO:0007669"/>
    <property type="project" value="UniProtKB-KW"/>
</dbReference>
<dbReference type="Proteomes" id="UP001080333">
    <property type="component" value="Unassembled WGS sequence"/>
</dbReference>
<dbReference type="NCBIfam" id="TIGR01543">
    <property type="entry name" value="proheadase_HK97"/>
    <property type="match status" value="1"/>
</dbReference>
<name>A0A9X3EAI1_9LACO</name>
<accession>A0A9X3EAI1</accession>
<keyword evidence="3" id="KW-0378">Hydrolase</keyword>
<evidence type="ECO:0000256" key="3">
    <source>
        <dbReference type="ARBA" id="ARBA00022801"/>
    </source>
</evidence>
<evidence type="ECO:0000256" key="1">
    <source>
        <dbReference type="ARBA" id="ARBA00022612"/>
    </source>
</evidence>
<gene>
    <name evidence="5" type="ORF">D0502_09610</name>
</gene>
<dbReference type="InterPro" id="IPR006433">
    <property type="entry name" value="Prohead_protease"/>
</dbReference>
<dbReference type="RefSeq" id="WP_267287332.1">
    <property type="nucleotide sequence ID" value="NZ_QVOQ01000022.1"/>
</dbReference>
<dbReference type="InterPro" id="IPR054613">
    <property type="entry name" value="Peptidase_S78_dom"/>
</dbReference>
<protein>
    <submittedName>
        <fullName evidence="5">HK97 family phage prohead protease</fullName>
    </submittedName>
</protein>
<dbReference type="AlphaFoldDB" id="A0A9X3EAI1"/>
<proteinExistence type="predicted"/>